<dbReference type="Proteomes" id="UP000652219">
    <property type="component" value="Unassembled WGS sequence"/>
</dbReference>
<proteinExistence type="predicted"/>
<name>A0A8H6J5Y9_9PEZI</name>
<organism evidence="1 2">
    <name type="scientific">Colletotrichum sojae</name>
    <dbReference type="NCBI Taxonomy" id="2175907"/>
    <lineage>
        <taxon>Eukaryota</taxon>
        <taxon>Fungi</taxon>
        <taxon>Dikarya</taxon>
        <taxon>Ascomycota</taxon>
        <taxon>Pezizomycotina</taxon>
        <taxon>Sordariomycetes</taxon>
        <taxon>Hypocreomycetidae</taxon>
        <taxon>Glomerellales</taxon>
        <taxon>Glomerellaceae</taxon>
        <taxon>Colletotrichum</taxon>
        <taxon>Colletotrichum orchidearum species complex</taxon>
    </lineage>
</organism>
<accession>A0A8H6J5Y9</accession>
<sequence>METGGYLGDVARNMALIEKIDQHTQPLIQKWPEYGKASFWSMLLSLDVSDLKRLLDDLDKPEKNEDALYDLRCSVGTLPSLLSLFKKGCVPGSGVVKTDETRNQTQSDLGQGQFLLAPMGQPFQEEVPVSTTTESPNKPATRGTAKKTRKLWTQEVRFYWTQFTDVRGMEVDMPLHTDPRTLFRTLSGNREACNINTLRPLDEGQVAKFHAELKENLPAYHLLDLQAKLIRAWALTAAADPQEYKRFDDDDEEDLDAKYEDLRRRAVTDYYLPLDDEE</sequence>
<protein>
    <submittedName>
        <fullName evidence="1">Uncharacterized protein</fullName>
    </submittedName>
</protein>
<evidence type="ECO:0000313" key="1">
    <source>
        <dbReference type="EMBL" id="KAF6806992.1"/>
    </source>
</evidence>
<dbReference type="EMBL" id="WIGN01000147">
    <property type="protein sequence ID" value="KAF6806992.1"/>
    <property type="molecule type" value="Genomic_DNA"/>
</dbReference>
<reference evidence="1 2" key="1">
    <citation type="journal article" date="2020" name="Phytopathology">
        <title>Genome Sequence Resources of Colletotrichum truncatum, C. plurivorum, C. musicola, and C. sojae: Four Species Pathogenic to Soybean (Glycine max).</title>
        <authorList>
            <person name="Rogerio F."/>
            <person name="Boufleur T.R."/>
            <person name="Ciampi-Guillardi M."/>
            <person name="Sukno S.A."/>
            <person name="Thon M.R."/>
            <person name="Massola Junior N.S."/>
            <person name="Baroncelli R."/>
        </authorList>
    </citation>
    <scope>NUCLEOTIDE SEQUENCE [LARGE SCALE GENOMIC DNA]</scope>
    <source>
        <strain evidence="1 2">LFN0009</strain>
    </source>
</reference>
<evidence type="ECO:0000313" key="2">
    <source>
        <dbReference type="Proteomes" id="UP000652219"/>
    </source>
</evidence>
<keyword evidence="2" id="KW-1185">Reference proteome</keyword>
<comment type="caution">
    <text evidence="1">The sequence shown here is derived from an EMBL/GenBank/DDBJ whole genome shotgun (WGS) entry which is preliminary data.</text>
</comment>
<dbReference type="AlphaFoldDB" id="A0A8H6J5Y9"/>
<gene>
    <name evidence="1" type="ORF">CSOJ01_08496</name>
</gene>